<dbReference type="Pfam" id="PF01266">
    <property type="entry name" value="DAO"/>
    <property type="match status" value="1"/>
</dbReference>
<keyword evidence="19" id="KW-1185">Reference proteome</keyword>
<dbReference type="NCBIfam" id="NF008313">
    <property type="entry name" value="PRK11101.1"/>
    <property type="match status" value="1"/>
</dbReference>
<feature type="domain" description="BFD-like [2Fe-2S]-binding" evidence="17">
    <location>
        <begin position="429"/>
        <end position="479"/>
    </location>
</feature>
<comment type="subcellular location">
    <subcellularLocation>
        <location evidence="3">Cell membrane</location>
        <topology evidence="3">Peripheral membrane protein</topology>
    </subcellularLocation>
</comment>
<dbReference type="GO" id="GO:0005886">
    <property type="term" value="C:plasma membrane"/>
    <property type="evidence" value="ECO:0007669"/>
    <property type="project" value="UniProtKB-SubCell"/>
</dbReference>
<dbReference type="GO" id="GO:0006072">
    <property type="term" value="P:glycerol-3-phosphate metabolic process"/>
    <property type="evidence" value="ECO:0007669"/>
    <property type="project" value="InterPro"/>
</dbReference>
<dbReference type="PANTHER" id="PTHR11985">
    <property type="entry name" value="GLYCEROL-3-PHOSPHATE DEHYDROGENASE"/>
    <property type="match status" value="1"/>
</dbReference>
<dbReference type="UniPathway" id="UPA00618">
    <property type="reaction ID" value="UER00673"/>
</dbReference>
<protein>
    <recommendedName>
        <fullName evidence="9">Aerobic glycerol-3-phosphate dehydrogenase</fullName>
        <ecNumber evidence="8">1.1.5.3</ecNumber>
    </recommendedName>
</protein>
<evidence type="ECO:0000256" key="5">
    <source>
        <dbReference type="ARBA" id="ARBA00005157"/>
    </source>
</evidence>
<dbReference type="GO" id="GO:0050660">
    <property type="term" value="F:flavin adenine dinucleotide binding"/>
    <property type="evidence" value="ECO:0007669"/>
    <property type="project" value="InterPro"/>
</dbReference>
<evidence type="ECO:0000256" key="7">
    <source>
        <dbReference type="ARBA" id="ARBA00011331"/>
    </source>
</evidence>
<comment type="cofactor">
    <cofactor evidence="1">
        <name>FMN</name>
        <dbReference type="ChEBI" id="CHEBI:58210"/>
    </cofactor>
</comment>
<dbReference type="InterPro" id="IPR036188">
    <property type="entry name" value="FAD/NAD-bd_sf"/>
</dbReference>
<evidence type="ECO:0000256" key="6">
    <source>
        <dbReference type="ARBA" id="ARBA00007330"/>
    </source>
</evidence>
<dbReference type="AlphaFoldDB" id="A0A7W1XV76"/>
<dbReference type="NCBIfam" id="TIGR03377">
    <property type="entry name" value="glycerol3P_GlpA"/>
    <property type="match status" value="1"/>
</dbReference>
<evidence type="ECO:0000256" key="11">
    <source>
        <dbReference type="ARBA" id="ARBA00022630"/>
    </source>
</evidence>
<proteinExistence type="inferred from homology"/>
<evidence type="ECO:0000256" key="12">
    <source>
        <dbReference type="ARBA" id="ARBA00022827"/>
    </source>
</evidence>
<gene>
    <name evidence="18" type="primary">glpA</name>
    <name evidence="18" type="ORF">H2C83_16430</name>
</gene>
<dbReference type="PANTHER" id="PTHR11985:SF15">
    <property type="entry name" value="GLYCEROL-3-PHOSPHATE DEHYDROGENASE, MITOCHONDRIAL"/>
    <property type="match status" value="1"/>
</dbReference>
<evidence type="ECO:0000256" key="9">
    <source>
        <dbReference type="ARBA" id="ARBA00017956"/>
    </source>
</evidence>
<dbReference type="InterPro" id="IPR007419">
    <property type="entry name" value="BFD-like_2Fe2S-bd_dom"/>
</dbReference>
<dbReference type="EC" id="1.1.5.3" evidence="8"/>
<comment type="pathway">
    <text evidence="4">Polyol metabolism; glycerol degradation via glycerol kinase pathway; glycerone phosphate from sn-glycerol 3-phosphate (aerobic route): step 1/1.</text>
</comment>
<evidence type="ECO:0000256" key="2">
    <source>
        <dbReference type="ARBA" id="ARBA00001974"/>
    </source>
</evidence>
<comment type="catalytic activity">
    <reaction evidence="15">
        <text>a quinone + sn-glycerol 3-phosphate = dihydroxyacetone phosphate + a quinol</text>
        <dbReference type="Rhea" id="RHEA:18977"/>
        <dbReference type="ChEBI" id="CHEBI:24646"/>
        <dbReference type="ChEBI" id="CHEBI:57597"/>
        <dbReference type="ChEBI" id="CHEBI:57642"/>
        <dbReference type="ChEBI" id="CHEBI:132124"/>
        <dbReference type="EC" id="1.1.5.3"/>
    </reaction>
</comment>
<dbReference type="SUPFAM" id="SSF54373">
    <property type="entry name" value="FAD-linked reductases, C-terminal domain"/>
    <property type="match status" value="1"/>
</dbReference>
<evidence type="ECO:0000256" key="1">
    <source>
        <dbReference type="ARBA" id="ARBA00001917"/>
    </source>
</evidence>
<dbReference type="RefSeq" id="WP_181742326.1">
    <property type="nucleotide sequence ID" value="NZ_JACEOL010000076.1"/>
</dbReference>
<dbReference type="InterPro" id="IPR017752">
    <property type="entry name" value="G3P_DH_GlpA_su"/>
</dbReference>
<dbReference type="GO" id="GO:0009331">
    <property type="term" value="C:glycerol-3-phosphate dehydrogenase (FAD) complex"/>
    <property type="evidence" value="ECO:0007669"/>
    <property type="project" value="InterPro"/>
</dbReference>
<evidence type="ECO:0000256" key="3">
    <source>
        <dbReference type="ARBA" id="ARBA00004202"/>
    </source>
</evidence>
<evidence type="ECO:0000256" key="14">
    <source>
        <dbReference type="ARBA" id="ARBA00023136"/>
    </source>
</evidence>
<dbReference type="InterPro" id="IPR041854">
    <property type="entry name" value="BFD-like_2Fe2S-bd_dom_sf"/>
</dbReference>
<comment type="pathway">
    <text evidence="5">Polyol metabolism; glycerol degradation via glycerol kinase pathway; glycerone phosphate from sn-glycerol 3-phosphate (anaerobic route): step 1/1.</text>
</comment>
<evidence type="ECO:0000259" key="16">
    <source>
        <dbReference type="Pfam" id="PF01266"/>
    </source>
</evidence>
<evidence type="ECO:0000256" key="15">
    <source>
        <dbReference type="ARBA" id="ARBA00049055"/>
    </source>
</evidence>
<keyword evidence="10" id="KW-1003">Cell membrane</keyword>
<keyword evidence="11" id="KW-0285">Flavoprotein</keyword>
<dbReference type="SUPFAM" id="SSF51905">
    <property type="entry name" value="FAD/NAD(P)-binding domain"/>
    <property type="match status" value="1"/>
</dbReference>
<keyword evidence="12" id="KW-0274">FAD</keyword>
<dbReference type="GO" id="GO:0010181">
    <property type="term" value="F:FMN binding"/>
    <property type="evidence" value="ECO:0007669"/>
    <property type="project" value="InterPro"/>
</dbReference>
<keyword evidence="13 18" id="KW-0560">Oxidoreductase</keyword>
<name>A0A7W1XV76_9BACL</name>
<dbReference type="Gene3D" id="1.10.10.1100">
    <property type="entry name" value="BFD-like [2Fe-2S]-binding domain"/>
    <property type="match status" value="1"/>
</dbReference>
<dbReference type="GO" id="GO:0019563">
    <property type="term" value="P:glycerol catabolic process"/>
    <property type="evidence" value="ECO:0007669"/>
    <property type="project" value="UniProtKB-UniPathway"/>
</dbReference>
<dbReference type="InterPro" id="IPR006076">
    <property type="entry name" value="FAD-dep_OxRdtase"/>
</dbReference>
<dbReference type="InterPro" id="IPR000447">
    <property type="entry name" value="G3P_DH_FAD-dep"/>
</dbReference>
<organism evidence="18 19">
    <name type="scientific">Thermoactinomyces mirandus</name>
    <dbReference type="NCBI Taxonomy" id="2756294"/>
    <lineage>
        <taxon>Bacteria</taxon>
        <taxon>Bacillati</taxon>
        <taxon>Bacillota</taxon>
        <taxon>Bacilli</taxon>
        <taxon>Bacillales</taxon>
        <taxon>Thermoactinomycetaceae</taxon>
        <taxon>Thermoactinomyces</taxon>
    </lineage>
</organism>
<dbReference type="EMBL" id="JACEOL010000076">
    <property type="protein sequence ID" value="MBA4603855.1"/>
    <property type="molecule type" value="Genomic_DNA"/>
</dbReference>
<feature type="domain" description="FAD dependent oxidoreductase" evidence="16">
    <location>
        <begin position="9"/>
        <end position="355"/>
    </location>
</feature>
<evidence type="ECO:0000313" key="19">
    <source>
        <dbReference type="Proteomes" id="UP000538292"/>
    </source>
</evidence>
<comment type="cofactor">
    <cofactor evidence="2">
        <name>FAD</name>
        <dbReference type="ChEBI" id="CHEBI:57692"/>
    </cofactor>
</comment>
<evidence type="ECO:0000256" key="4">
    <source>
        <dbReference type="ARBA" id="ARBA00004977"/>
    </source>
</evidence>
<evidence type="ECO:0000259" key="17">
    <source>
        <dbReference type="Pfam" id="PF04324"/>
    </source>
</evidence>
<keyword evidence="14" id="KW-0472">Membrane</keyword>
<comment type="subunit">
    <text evidence="7">Composed of a catalytic GlpA/B dimer and of membrane bound GlpC.</text>
</comment>
<dbReference type="CDD" id="cd19946">
    <property type="entry name" value="GlpA-like_Fer2_BFD-like"/>
    <property type="match status" value="1"/>
</dbReference>
<evidence type="ECO:0000313" key="18">
    <source>
        <dbReference type="EMBL" id="MBA4603855.1"/>
    </source>
</evidence>
<dbReference type="Pfam" id="PF04324">
    <property type="entry name" value="Fer2_BFD"/>
    <property type="match status" value="1"/>
</dbReference>
<dbReference type="GO" id="GO:0004368">
    <property type="term" value="F:glycerol-3-phosphate dehydrogenase (quinone) activity"/>
    <property type="evidence" value="ECO:0007669"/>
    <property type="project" value="UniProtKB-EC"/>
</dbReference>
<dbReference type="Gene3D" id="3.50.50.60">
    <property type="entry name" value="FAD/NAD(P)-binding domain"/>
    <property type="match status" value="1"/>
</dbReference>
<comment type="similarity">
    <text evidence="6">Belongs to the FAD-dependent glycerol-3-phosphate dehydrogenase family.</text>
</comment>
<accession>A0A7W1XV76</accession>
<sequence length="539" mass="59466">MAQIIETQVVVIGGGVTGTGVLRDLAIRGIKAVLVEQEDLGYGTSTRNHGLLHSGSRYVVKDKDAAEEAYRENLILKKILPGVIEETGGIYVKVPEDDDDYVKQWVKANKEIGIPIEEIPVSQALEEEPYLNRKIEAAFRTPDGSIDPFMTLVDVVGDAVSRGAKVLTYHKVVGMITKQNKITGVIVRNHYTGEETEIYADMVINAAGPWAGKVAELAGIPLQMINNKGMLVVFNRRFHKQGLFRLRKPGDAEIFVPGHNVSLFGTTGINTDDPDDTSLDRQEMEGMLAEGMMLVPSIHELRIIRAFSGNRPLYQESADADPTGRNVTRGLALLDHQKRDGVEGFITITGGKLTTFRYMAEVTVDLALEKLGISVPCTSHEEIVPHREANEFFKEVEMAPAAKHKLRNWAGPRAKAIESELKKEETNAVICECEQVTWAEVQSVIPEEGHFNIGDIRCRTRLGMGPCQGTFCNYRVAAIAVEKGVTTSEHADQALRDAINERKKGIGVAATGETAKQLQLMETIYRVSLGLREEEEQHV</sequence>
<evidence type="ECO:0000256" key="8">
    <source>
        <dbReference type="ARBA" id="ARBA00013029"/>
    </source>
</evidence>
<evidence type="ECO:0000256" key="10">
    <source>
        <dbReference type="ARBA" id="ARBA00022475"/>
    </source>
</evidence>
<dbReference type="Proteomes" id="UP000538292">
    <property type="component" value="Unassembled WGS sequence"/>
</dbReference>
<comment type="caution">
    <text evidence="18">The sequence shown here is derived from an EMBL/GenBank/DDBJ whole genome shotgun (WGS) entry which is preliminary data.</text>
</comment>
<reference evidence="18 19" key="1">
    <citation type="submission" date="2020-07" db="EMBL/GenBank/DDBJ databases">
        <title>Thermoactinomyces phylogeny.</title>
        <authorList>
            <person name="Dunlap C."/>
        </authorList>
    </citation>
    <scope>NUCLEOTIDE SEQUENCE [LARGE SCALE GENOMIC DNA]</scope>
    <source>
        <strain evidence="18 19">AMNI-1</strain>
    </source>
</reference>
<dbReference type="PRINTS" id="PR01001">
    <property type="entry name" value="FADG3PDH"/>
</dbReference>
<evidence type="ECO:0000256" key="13">
    <source>
        <dbReference type="ARBA" id="ARBA00023002"/>
    </source>
</evidence>
<dbReference type="Gene3D" id="3.30.9.10">
    <property type="entry name" value="D-Amino Acid Oxidase, subunit A, domain 2"/>
    <property type="match status" value="1"/>
</dbReference>